<proteinExistence type="predicted"/>
<name>A0A0E9W0G7_ANGAN</name>
<reference evidence="1" key="1">
    <citation type="submission" date="2014-11" db="EMBL/GenBank/DDBJ databases">
        <authorList>
            <person name="Amaro Gonzalez C."/>
        </authorList>
    </citation>
    <scope>NUCLEOTIDE SEQUENCE</scope>
</reference>
<dbReference type="EMBL" id="GBXM01025604">
    <property type="protein sequence ID" value="JAH82973.1"/>
    <property type="molecule type" value="Transcribed_RNA"/>
</dbReference>
<reference evidence="1" key="2">
    <citation type="journal article" date="2015" name="Fish Shellfish Immunol.">
        <title>Early steps in the European eel (Anguilla anguilla)-Vibrio vulnificus interaction in the gills: Role of the RtxA13 toxin.</title>
        <authorList>
            <person name="Callol A."/>
            <person name="Pajuelo D."/>
            <person name="Ebbesson L."/>
            <person name="Teles M."/>
            <person name="MacKenzie S."/>
            <person name="Amaro C."/>
        </authorList>
    </citation>
    <scope>NUCLEOTIDE SEQUENCE</scope>
</reference>
<accession>A0A0E9W0G7</accession>
<dbReference type="AlphaFoldDB" id="A0A0E9W0G7"/>
<organism evidence="1">
    <name type="scientific">Anguilla anguilla</name>
    <name type="common">European freshwater eel</name>
    <name type="synonym">Muraena anguilla</name>
    <dbReference type="NCBI Taxonomy" id="7936"/>
    <lineage>
        <taxon>Eukaryota</taxon>
        <taxon>Metazoa</taxon>
        <taxon>Chordata</taxon>
        <taxon>Craniata</taxon>
        <taxon>Vertebrata</taxon>
        <taxon>Euteleostomi</taxon>
        <taxon>Actinopterygii</taxon>
        <taxon>Neopterygii</taxon>
        <taxon>Teleostei</taxon>
        <taxon>Anguilliformes</taxon>
        <taxon>Anguillidae</taxon>
        <taxon>Anguilla</taxon>
    </lineage>
</organism>
<sequence length="26" mass="3055">MHNVQLIMRSALTTERAVQAERRTEN</sequence>
<protein>
    <submittedName>
        <fullName evidence="1">Uncharacterized protein</fullName>
    </submittedName>
</protein>
<evidence type="ECO:0000313" key="1">
    <source>
        <dbReference type="EMBL" id="JAH82973.1"/>
    </source>
</evidence>